<name>A0A6L2ZY05_9LACT</name>
<evidence type="ECO:0000313" key="2">
    <source>
        <dbReference type="Proteomes" id="UP000504756"/>
    </source>
</evidence>
<dbReference type="AlphaFoldDB" id="A0A6L2ZY05"/>
<dbReference type="Proteomes" id="UP000504756">
    <property type="component" value="Unassembled WGS sequence"/>
</dbReference>
<organism evidence="1 2">
    <name type="scientific">Lactococcus garvieae</name>
    <dbReference type="NCBI Taxonomy" id="1363"/>
    <lineage>
        <taxon>Bacteria</taxon>
        <taxon>Bacillati</taxon>
        <taxon>Bacillota</taxon>
        <taxon>Bacilli</taxon>
        <taxon>Lactobacillales</taxon>
        <taxon>Streptococcaceae</taxon>
        <taxon>Lactococcus</taxon>
    </lineage>
</organism>
<reference evidence="1 2" key="1">
    <citation type="submission" date="2020-06" db="EMBL/GenBank/DDBJ databases">
        <title>Draft genome sequence of Lactic acid bacteria from Okinawan-style tofu.</title>
        <authorList>
            <person name="Takara I."/>
            <person name="Ikematsu S."/>
        </authorList>
    </citation>
    <scope>NUCLEOTIDE SEQUENCE [LARGE SCALE GENOMIC DNA]</scope>
    <source>
        <strain evidence="2">lg38</strain>
    </source>
</reference>
<evidence type="ECO:0000313" key="1">
    <source>
        <dbReference type="EMBL" id="GFO52410.1"/>
    </source>
</evidence>
<protein>
    <submittedName>
        <fullName evidence="1">Uncharacterized protein</fullName>
    </submittedName>
</protein>
<dbReference type="EMBL" id="BLXU01000010">
    <property type="protein sequence ID" value="GFO52410.1"/>
    <property type="molecule type" value="Genomic_DNA"/>
</dbReference>
<comment type="caution">
    <text evidence="1">The sequence shown here is derived from an EMBL/GenBank/DDBJ whole genome shotgun (WGS) entry which is preliminary data.</text>
</comment>
<dbReference type="RefSeq" id="WP_017371037.1">
    <property type="nucleotide sequence ID" value="NZ_BLXU01000010.1"/>
</dbReference>
<accession>A0A6L2ZY05</accession>
<sequence>MKIESKNFVLMPRHLRRFNGSVVQLFDGRKGKIAYPYLIISDGNKKYPMMLEKKENFQEIQLLLTKAERKRYEVFADRKNKFAELKVL</sequence>
<proteinExistence type="predicted"/>
<gene>
    <name evidence="1" type="ORF">ikelab_16850</name>
</gene>